<proteinExistence type="predicted"/>
<dbReference type="EMBL" id="AZAJ01000001">
    <property type="protein sequence ID" value="ETA68866.1"/>
    <property type="molecule type" value="Genomic_DNA"/>
</dbReference>
<keyword evidence="1" id="KW-1133">Transmembrane helix</keyword>
<keyword evidence="1" id="KW-0812">Transmembrane</keyword>
<organism evidence="2 3">
    <name type="scientific">Methanolobus tindarius DSM 2278</name>
    <dbReference type="NCBI Taxonomy" id="1090322"/>
    <lineage>
        <taxon>Archaea</taxon>
        <taxon>Methanobacteriati</taxon>
        <taxon>Methanobacteriota</taxon>
        <taxon>Stenosarchaea group</taxon>
        <taxon>Methanomicrobia</taxon>
        <taxon>Methanosarcinales</taxon>
        <taxon>Methanosarcinaceae</taxon>
        <taxon>Methanolobus</taxon>
    </lineage>
</organism>
<evidence type="ECO:0000313" key="3">
    <source>
        <dbReference type="Proteomes" id="UP000019483"/>
    </source>
</evidence>
<dbReference type="RefSeq" id="WP_023846000.1">
    <property type="nucleotide sequence ID" value="NZ_AZAJ01000001.1"/>
</dbReference>
<name>W9DZR5_METTI</name>
<keyword evidence="1" id="KW-0472">Membrane</keyword>
<dbReference type="STRING" id="1090322.MettiDRAFT_2353"/>
<dbReference type="Proteomes" id="UP000019483">
    <property type="component" value="Unassembled WGS sequence"/>
</dbReference>
<feature type="transmembrane region" description="Helical" evidence="1">
    <location>
        <begin position="127"/>
        <end position="148"/>
    </location>
</feature>
<accession>W9DZR5</accession>
<gene>
    <name evidence="2" type="ORF">MettiDRAFT_2353</name>
</gene>
<comment type="caution">
    <text evidence="2">The sequence shown here is derived from an EMBL/GenBank/DDBJ whole genome shotgun (WGS) entry which is preliminary data.</text>
</comment>
<dbReference type="AlphaFoldDB" id="W9DZR5"/>
<feature type="transmembrane region" description="Helical" evidence="1">
    <location>
        <begin position="206"/>
        <end position="228"/>
    </location>
</feature>
<reference evidence="2 3" key="1">
    <citation type="submission" date="2013-08" db="EMBL/GenBank/DDBJ databases">
        <authorList>
            <consortium name="DOE Joint Genome Institute"/>
            <person name="Eisen J."/>
            <person name="Huntemann M."/>
            <person name="Han J."/>
            <person name="Chen A."/>
            <person name="Kyrpides N."/>
            <person name="Mavromatis K."/>
            <person name="Markowitz V."/>
            <person name="Palaniappan K."/>
            <person name="Ivanova N."/>
            <person name="Schaumberg A."/>
            <person name="Pati A."/>
            <person name="Liolios K."/>
            <person name="Nordberg H.P."/>
            <person name="Cantor M.N."/>
            <person name="Hua S.X."/>
            <person name="Woyke T."/>
        </authorList>
    </citation>
    <scope>NUCLEOTIDE SEQUENCE [LARGE SCALE GENOMIC DNA]</scope>
    <source>
        <strain evidence="2 3">DSM 2278</strain>
    </source>
</reference>
<evidence type="ECO:0000313" key="2">
    <source>
        <dbReference type="EMBL" id="ETA68866.1"/>
    </source>
</evidence>
<feature type="transmembrane region" description="Helical" evidence="1">
    <location>
        <begin position="12"/>
        <end position="29"/>
    </location>
</feature>
<sequence length="306" mass="35382">MTNLVDDIYLEVVSAVISAIILVCFNFVYKYIITKYRLPVFSLQILDSKNHSKNLVLKELKENINYNEYFVLFRDIKNKSKLKGSSSFTLISIIVSISAYIYIIHYFDEYIDFWNRDFWNFVSYGFLMLNSLGLAITASGSIVILIFVAKFYQKSKSATERLRTLSGYILNLLDGIKLYFFVSNLFHLLLIVLLVKNSDIFYSHNLTGSVIVRLIISFFFIISSRYWLSILKKVYIIAVQNEINNLVLTNCPSIRITTHQTEIGGKVKDIFDEKFIVLDDGGYKSITKWEDIRGIRIIEDDGIGYG</sequence>
<feature type="transmembrane region" description="Helical" evidence="1">
    <location>
        <begin position="87"/>
        <end position="107"/>
    </location>
</feature>
<protein>
    <submittedName>
        <fullName evidence="2">Uncharacterized protein</fullName>
    </submittedName>
</protein>
<evidence type="ECO:0000256" key="1">
    <source>
        <dbReference type="SAM" id="Phobius"/>
    </source>
</evidence>
<keyword evidence="3" id="KW-1185">Reference proteome</keyword>
<feature type="transmembrane region" description="Helical" evidence="1">
    <location>
        <begin position="169"/>
        <end position="194"/>
    </location>
</feature>